<sequence>MDKVFKALADSNRRHLLDSLFQSNGQTLSELVEHLDMSRQATTKHLRILEDADLITVVWKGRTKHHYLNTAPIGNIYDRWIGKFDQNKVKSLTDMKNKLEEENNE</sequence>
<gene>
    <name evidence="3" type="ORF">L2716_01695</name>
</gene>
<dbReference type="InterPro" id="IPR036390">
    <property type="entry name" value="WH_DNA-bd_sf"/>
</dbReference>
<dbReference type="InterPro" id="IPR001845">
    <property type="entry name" value="HTH_ArsR_DNA-bd_dom"/>
</dbReference>
<dbReference type="EMBL" id="JAKIJS010000001">
    <property type="protein sequence ID" value="MCF6136424.1"/>
    <property type="molecule type" value="Genomic_DNA"/>
</dbReference>
<dbReference type="Pfam" id="PF12840">
    <property type="entry name" value="HTH_20"/>
    <property type="match status" value="1"/>
</dbReference>
<feature type="domain" description="HTH arsR-type" evidence="2">
    <location>
        <begin position="1"/>
        <end position="88"/>
    </location>
</feature>
<dbReference type="NCBIfam" id="NF033788">
    <property type="entry name" value="HTH_metalloreg"/>
    <property type="match status" value="1"/>
</dbReference>
<organism evidence="3 4">
    <name type="scientific">Pseudalkalibacillus berkeleyi</name>
    <dbReference type="NCBI Taxonomy" id="1069813"/>
    <lineage>
        <taxon>Bacteria</taxon>
        <taxon>Bacillati</taxon>
        <taxon>Bacillota</taxon>
        <taxon>Bacilli</taxon>
        <taxon>Bacillales</taxon>
        <taxon>Fictibacillaceae</taxon>
        <taxon>Pseudalkalibacillus</taxon>
    </lineage>
</organism>
<dbReference type="CDD" id="cd00090">
    <property type="entry name" value="HTH_ARSR"/>
    <property type="match status" value="1"/>
</dbReference>
<proteinExistence type="predicted"/>
<name>A0ABS9GXR8_9BACL</name>
<evidence type="ECO:0000313" key="3">
    <source>
        <dbReference type="EMBL" id="MCF6136424.1"/>
    </source>
</evidence>
<accession>A0ABS9GXR8</accession>
<comment type="caution">
    <text evidence="3">The sequence shown here is derived from an EMBL/GenBank/DDBJ whole genome shotgun (WGS) entry which is preliminary data.</text>
</comment>
<keyword evidence="4" id="KW-1185">Reference proteome</keyword>
<dbReference type="PANTHER" id="PTHR38600:SF1">
    <property type="entry name" value="TRANSCRIPTIONAL REGULATORY PROTEIN"/>
    <property type="match status" value="1"/>
</dbReference>
<evidence type="ECO:0000256" key="1">
    <source>
        <dbReference type="ARBA" id="ARBA00023125"/>
    </source>
</evidence>
<dbReference type="SUPFAM" id="SSF46785">
    <property type="entry name" value="Winged helix' DNA-binding domain"/>
    <property type="match status" value="1"/>
</dbReference>
<dbReference type="PRINTS" id="PR00778">
    <property type="entry name" value="HTHARSR"/>
</dbReference>
<dbReference type="InterPro" id="IPR011991">
    <property type="entry name" value="ArsR-like_HTH"/>
</dbReference>
<dbReference type="Proteomes" id="UP001649381">
    <property type="component" value="Unassembled WGS sequence"/>
</dbReference>
<dbReference type="InterPro" id="IPR036388">
    <property type="entry name" value="WH-like_DNA-bd_sf"/>
</dbReference>
<dbReference type="PROSITE" id="PS50987">
    <property type="entry name" value="HTH_ARSR_2"/>
    <property type="match status" value="1"/>
</dbReference>
<protein>
    <submittedName>
        <fullName evidence="3">Helix-turn-helix domain-containing protein</fullName>
    </submittedName>
</protein>
<dbReference type="SMART" id="SM00418">
    <property type="entry name" value="HTH_ARSR"/>
    <property type="match status" value="1"/>
</dbReference>
<dbReference type="PANTHER" id="PTHR38600">
    <property type="entry name" value="TRANSCRIPTIONAL REGULATORY PROTEIN"/>
    <property type="match status" value="1"/>
</dbReference>
<evidence type="ECO:0000259" key="2">
    <source>
        <dbReference type="PROSITE" id="PS50987"/>
    </source>
</evidence>
<keyword evidence="1" id="KW-0238">DNA-binding</keyword>
<dbReference type="RefSeq" id="WP_236331106.1">
    <property type="nucleotide sequence ID" value="NZ_JAKIJS010000001.1"/>
</dbReference>
<evidence type="ECO:0000313" key="4">
    <source>
        <dbReference type="Proteomes" id="UP001649381"/>
    </source>
</evidence>
<dbReference type="Gene3D" id="1.10.10.10">
    <property type="entry name" value="Winged helix-like DNA-binding domain superfamily/Winged helix DNA-binding domain"/>
    <property type="match status" value="1"/>
</dbReference>
<reference evidence="3 4" key="1">
    <citation type="submission" date="2022-01" db="EMBL/GenBank/DDBJ databases">
        <title>Alkalihalobacillus sp. EGI L200015, a novel bacterium isolated from a salt lake sediment.</title>
        <authorList>
            <person name="Gao L."/>
            <person name="Fang B.-Z."/>
            <person name="Li W.-J."/>
        </authorList>
    </citation>
    <scope>NUCLEOTIDE SEQUENCE [LARGE SCALE GENOMIC DNA]</scope>
    <source>
        <strain evidence="3 4">KCTC 12718</strain>
    </source>
</reference>